<name>A0AC61QZ97_9FIRM</name>
<protein>
    <submittedName>
        <fullName evidence="1">Uncharacterized protein</fullName>
    </submittedName>
</protein>
<accession>A0AC61QZ97</accession>
<evidence type="ECO:0000313" key="2">
    <source>
        <dbReference type="Proteomes" id="UP000307720"/>
    </source>
</evidence>
<dbReference type="Proteomes" id="UP000307720">
    <property type="component" value="Unassembled WGS sequence"/>
</dbReference>
<organism evidence="1 2">
    <name type="scientific">Hominisplanchenecus murintestinalis</name>
    <dbReference type="NCBI Taxonomy" id="2941517"/>
    <lineage>
        <taxon>Bacteria</taxon>
        <taxon>Bacillati</taxon>
        <taxon>Bacillota</taxon>
        <taxon>Clostridia</taxon>
        <taxon>Lachnospirales</taxon>
        <taxon>Lachnospiraceae</taxon>
        <taxon>Hominisplanchenecus</taxon>
    </lineage>
</organism>
<dbReference type="EMBL" id="SRZB01000016">
    <property type="protein sequence ID" value="TGX98557.1"/>
    <property type="molecule type" value="Genomic_DNA"/>
</dbReference>
<comment type="caution">
    <text evidence="1">The sequence shown here is derived from an EMBL/GenBank/DDBJ whole genome shotgun (WGS) entry which is preliminary data.</text>
</comment>
<reference evidence="1" key="1">
    <citation type="submission" date="2019-04" db="EMBL/GenBank/DDBJ databases">
        <title>Microbes associate with the intestines of laboratory mice.</title>
        <authorList>
            <person name="Navarre W."/>
            <person name="Wong E."/>
            <person name="Huang K."/>
            <person name="Tropini C."/>
            <person name="Ng K."/>
            <person name="Yu B."/>
        </authorList>
    </citation>
    <scope>NUCLEOTIDE SEQUENCE</scope>
    <source>
        <strain evidence="1">NM72_1-8</strain>
    </source>
</reference>
<gene>
    <name evidence="1" type="ORF">E5357_08560</name>
</gene>
<sequence>MKNNIIRKKLMVFGLVCSMAMSMVSAPALAAGTEPYSETESESESQTQQTETESESQTQPLSETLPSESETYMQGTESESQSEETETQGGGAEVVLDDWDLTSREGVEGLYISGIEGEDYTRDSVTGMITIKSDKAIEITGKPGVEYTGQIVVEADEAKLTLDNVVMKNAAGDVLTVQEGKKLDLTVSHVNKLLADENDGAVAVKLETASELTISGDGKLDIRGTKMGKDIVMSRGMKKIDTEEEKDRPASLTITDGTVRAVNGISVTGNESQKVSVKITGGSVDLKELSSSDKEKIKLTGNSGADVHKTSLTLSEAEEQVDDIAILSGGTAYTYGKDGIYTDENNKIYLYLPAKQTVVTAAGTAYAGEVKTSGTTELAKESAMLTVEPVTVPALTYGDMADKIVAGAVTVKNASVNSTTVTAELTGANRDGFTLTPAAVQTDGVTVPGKTDTAVGINTEIRIQPKESLLDKGAGKYETTLTITDASGKTTPVTVSFTINKAKLTPEAKIDEKVYDGKRTGSGTVTLKGAMYGEKPKIVENKVSYKFNSANVKDAKKVTVSELELQEEYAKNYELALDRFEVEASIKKAPNDNDKEDLKKPSVTAVYNKEKGIWQPKMTTYEGQEYLFFGSSRTELTEKNKKSENWEFGDKKTKSDRIVSMGDKNGKPIGLKSGTTYTVWTRFAGDDNHEPSDGDAMAYTTFSVGSSGGDGTSVSESNNRIKGLTEGTTYKIGSRLAFGAEGAGMTNTSPKTGDERYIPLSWKVSEEHTWSSAPYEAAFTINQAGSYTLQVTFRKQTYSNNSWVNTSTTSVKSVNFKMASDGANGTGYTTSGGNSPSTGSGTGSSGSGSNSNSGSGTKTNTAAKTGDDSPIIPLLVVCLASALVVGGILWKKRKDDKEDEME</sequence>
<keyword evidence="2" id="KW-1185">Reference proteome</keyword>
<evidence type="ECO:0000313" key="1">
    <source>
        <dbReference type="EMBL" id="TGX98557.1"/>
    </source>
</evidence>
<proteinExistence type="predicted"/>